<reference evidence="2 3" key="1">
    <citation type="submission" date="2024-10" db="EMBL/GenBank/DDBJ databases">
        <title>The Natural Products Discovery Center: Release of the First 8490 Sequenced Strains for Exploring Actinobacteria Biosynthetic Diversity.</title>
        <authorList>
            <person name="Kalkreuter E."/>
            <person name="Kautsar S.A."/>
            <person name="Yang D."/>
            <person name="Bader C.D."/>
            <person name="Teijaro C.N."/>
            <person name="Fluegel L."/>
            <person name="Davis C.M."/>
            <person name="Simpson J.R."/>
            <person name="Lauterbach L."/>
            <person name="Steele A.D."/>
            <person name="Gui C."/>
            <person name="Meng S."/>
            <person name="Li G."/>
            <person name="Viehrig K."/>
            <person name="Ye F."/>
            <person name="Su P."/>
            <person name="Kiefer A.F."/>
            <person name="Nichols A."/>
            <person name="Cepeda A.J."/>
            <person name="Yan W."/>
            <person name="Fan B."/>
            <person name="Jiang Y."/>
            <person name="Adhikari A."/>
            <person name="Zheng C.-J."/>
            <person name="Schuster L."/>
            <person name="Cowan T.M."/>
            <person name="Smanski M.J."/>
            <person name="Chevrette M.G."/>
            <person name="De Carvalho L.P.S."/>
            <person name="Shen B."/>
        </authorList>
    </citation>
    <scope>NUCLEOTIDE SEQUENCE [LARGE SCALE GENOMIC DNA]</scope>
    <source>
        <strain evidence="2 3">NPDC049639</strain>
    </source>
</reference>
<dbReference type="EMBL" id="JBITLV010000005">
    <property type="protein sequence ID" value="MFI7588751.1"/>
    <property type="molecule type" value="Genomic_DNA"/>
</dbReference>
<dbReference type="Proteomes" id="UP001612915">
    <property type="component" value="Unassembled WGS sequence"/>
</dbReference>
<evidence type="ECO:0000259" key="1">
    <source>
        <dbReference type="PROSITE" id="PS51186"/>
    </source>
</evidence>
<dbReference type="EC" id="2.3.-.-" evidence="2"/>
<organism evidence="2 3">
    <name type="scientific">Spongisporangium articulatum</name>
    <dbReference type="NCBI Taxonomy" id="3362603"/>
    <lineage>
        <taxon>Bacteria</taxon>
        <taxon>Bacillati</taxon>
        <taxon>Actinomycetota</taxon>
        <taxon>Actinomycetes</taxon>
        <taxon>Kineosporiales</taxon>
        <taxon>Kineosporiaceae</taxon>
        <taxon>Spongisporangium</taxon>
    </lineage>
</organism>
<keyword evidence="2" id="KW-0012">Acyltransferase</keyword>
<evidence type="ECO:0000313" key="3">
    <source>
        <dbReference type="Proteomes" id="UP001612915"/>
    </source>
</evidence>
<evidence type="ECO:0000313" key="2">
    <source>
        <dbReference type="EMBL" id="MFI7588751.1"/>
    </source>
</evidence>
<dbReference type="InterPro" id="IPR016181">
    <property type="entry name" value="Acyl_CoA_acyltransferase"/>
</dbReference>
<comment type="caution">
    <text evidence="2">The sequence shown here is derived from an EMBL/GenBank/DDBJ whole genome shotgun (WGS) entry which is preliminary data.</text>
</comment>
<keyword evidence="2" id="KW-0808">Transferase</keyword>
<feature type="domain" description="N-acetyltransferase" evidence="1">
    <location>
        <begin position="11"/>
        <end position="184"/>
    </location>
</feature>
<accession>A0ABW8AQX9</accession>
<keyword evidence="3" id="KW-1185">Reference proteome</keyword>
<dbReference type="Pfam" id="PF13302">
    <property type="entry name" value="Acetyltransf_3"/>
    <property type="match status" value="1"/>
</dbReference>
<gene>
    <name evidence="2" type="ORF">ACIB24_16905</name>
</gene>
<dbReference type="Gene3D" id="3.40.630.30">
    <property type="match status" value="1"/>
</dbReference>
<dbReference type="PANTHER" id="PTHR43792">
    <property type="entry name" value="GNAT FAMILY, PUTATIVE (AFU_ORTHOLOGUE AFUA_3G00765)-RELATED-RELATED"/>
    <property type="match status" value="1"/>
</dbReference>
<dbReference type="PROSITE" id="PS51186">
    <property type="entry name" value="GNAT"/>
    <property type="match status" value="1"/>
</dbReference>
<protein>
    <submittedName>
        <fullName evidence="2">GNAT family N-acetyltransferase</fullName>
        <ecNumber evidence="2">2.3.-.-</ecNumber>
    </submittedName>
</protein>
<sequence>MNIPSLRTSRLLLRGWTDADREAFAALNADPDVMHHFPAALSRAESDALVDTIQERWVTNGWGLWATEVRDGGPLDGRFIGFIGLNPAPAEYPCAPATEIGWRLASFAWGHGYATEGALRVVEFAFEEAGLDELVSFTTFKNERSQAVMRRIGMTRDPDGDFVSTRVPADWPERFSVLYRLRAPSTT</sequence>
<proteinExistence type="predicted"/>
<dbReference type="InterPro" id="IPR051531">
    <property type="entry name" value="N-acetyltransferase"/>
</dbReference>
<dbReference type="InterPro" id="IPR000182">
    <property type="entry name" value="GNAT_dom"/>
</dbReference>
<dbReference type="RefSeq" id="WP_398282750.1">
    <property type="nucleotide sequence ID" value="NZ_JBITLV010000005.1"/>
</dbReference>
<dbReference type="PANTHER" id="PTHR43792:SF1">
    <property type="entry name" value="N-ACETYLTRANSFERASE DOMAIN-CONTAINING PROTEIN"/>
    <property type="match status" value="1"/>
</dbReference>
<name>A0ABW8AQX9_9ACTN</name>
<dbReference type="GO" id="GO:0016746">
    <property type="term" value="F:acyltransferase activity"/>
    <property type="evidence" value="ECO:0007669"/>
    <property type="project" value="UniProtKB-KW"/>
</dbReference>
<dbReference type="SUPFAM" id="SSF55729">
    <property type="entry name" value="Acyl-CoA N-acyltransferases (Nat)"/>
    <property type="match status" value="1"/>
</dbReference>